<dbReference type="CDD" id="cd18186">
    <property type="entry name" value="BTB_POZ_ZBTB_KLHL-like"/>
    <property type="match status" value="1"/>
</dbReference>
<dbReference type="SUPFAM" id="SSF54695">
    <property type="entry name" value="POZ domain"/>
    <property type="match status" value="1"/>
</dbReference>
<evidence type="ECO:0000313" key="3">
    <source>
        <dbReference type="Proteomes" id="UP001054945"/>
    </source>
</evidence>
<name>A0AAV4NNE3_CAEEX</name>
<organism evidence="2 3">
    <name type="scientific">Caerostris extrusa</name>
    <name type="common">Bark spider</name>
    <name type="synonym">Caerostris bankana</name>
    <dbReference type="NCBI Taxonomy" id="172846"/>
    <lineage>
        <taxon>Eukaryota</taxon>
        <taxon>Metazoa</taxon>
        <taxon>Ecdysozoa</taxon>
        <taxon>Arthropoda</taxon>
        <taxon>Chelicerata</taxon>
        <taxon>Arachnida</taxon>
        <taxon>Araneae</taxon>
        <taxon>Araneomorphae</taxon>
        <taxon>Entelegynae</taxon>
        <taxon>Araneoidea</taxon>
        <taxon>Araneidae</taxon>
        <taxon>Caerostris</taxon>
    </lineage>
</organism>
<reference evidence="2 3" key="1">
    <citation type="submission" date="2021-06" db="EMBL/GenBank/DDBJ databases">
        <title>Caerostris extrusa draft genome.</title>
        <authorList>
            <person name="Kono N."/>
            <person name="Arakawa K."/>
        </authorList>
    </citation>
    <scope>NUCLEOTIDE SEQUENCE [LARGE SCALE GENOMIC DNA]</scope>
</reference>
<proteinExistence type="predicted"/>
<feature type="domain" description="BTB" evidence="1">
    <location>
        <begin position="18"/>
        <end position="85"/>
    </location>
</feature>
<dbReference type="Proteomes" id="UP001054945">
    <property type="component" value="Unassembled WGS sequence"/>
</dbReference>
<dbReference type="InterPro" id="IPR011333">
    <property type="entry name" value="SKP1/BTB/POZ_sf"/>
</dbReference>
<dbReference type="EMBL" id="BPLR01021108">
    <property type="protein sequence ID" value="GIX85973.1"/>
    <property type="molecule type" value="Genomic_DNA"/>
</dbReference>
<keyword evidence="3" id="KW-1185">Reference proteome</keyword>
<sequence>MKDLKCDLESLYTESINCDMKLRVETEVIPVHKAVLSARSPVFRAMFSHDMIENASGFVEVKDMDMKTLRLMLMYMYTNTLQDLDETNVQKLYIAADRYELISLKSAVHPT</sequence>
<evidence type="ECO:0000313" key="2">
    <source>
        <dbReference type="EMBL" id="GIX85973.1"/>
    </source>
</evidence>
<dbReference type="SMART" id="SM00225">
    <property type="entry name" value="BTB"/>
    <property type="match status" value="1"/>
</dbReference>
<gene>
    <name evidence="2" type="primary">Tdpoz1_11</name>
    <name evidence="2" type="ORF">CEXT_391201</name>
</gene>
<dbReference type="AlphaFoldDB" id="A0AAV4NNE3"/>
<dbReference type="PROSITE" id="PS50097">
    <property type="entry name" value="BTB"/>
    <property type="match status" value="1"/>
</dbReference>
<dbReference type="Pfam" id="PF00651">
    <property type="entry name" value="BTB"/>
    <property type="match status" value="1"/>
</dbReference>
<protein>
    <submittedName>
        <fullName evidence="2">TD and POZ domain-containing protein 1</fullName>
    </submittedName>
</protein>
<dbReference type="PANTHER" id="PTHR24413">
    <property type="entry name" value="SPECKLE-TYPE POZ PROTEIN"/>
    <property type="match status" value="1"/>
</dbReference>
<dbReference type="Gene3D" id="3.30.710.10">
    <property type="entry name" value="Potassium Channel Kv1.1, Chain A"/>
    <property type="match status" value="1"/>
</dbReference>
<dbReference type="InterPro" id="IPR000210">
    <property type="entry name" value="BTB/POZ_dom"/>
</dbReference>
<accession>A0AAV4NNE3</accession>
<evidence type="ECO:0000259" key="1">
    <source>
        <dbReference type="PROSITE" id="PS50097"/>
    </source>
</evidence>
<comment type="caution">
    <text evidence="2">The sequence shown here is derived from an EMBL/GenBank/DDBJ whole genome shotgun (WGS) entry which is preliminary data.</text>
</comment>